<protein>
    <recommendedName>
        <fullName evidence="4">C2H2-type domain-containing protein</fullName>
    </recommendedName>
</protein>
<organism evidence="2 3">
    <name type="scientific">Antrodiella citrinella</name>
    <dbReference type="NCBI Taxonomy" id="2447956"/>
    <lineage>
        <taxon>Eukaryota</taxon>
        <taxon>Fungi</taxon>
        <taxon>Dikarya</taxon>
        <taxon>Basidiomycota</taxon>
        <taxon>Agaricomycotina</taxon>
        <taxon>Agaricomycetes</taxon>
        <taxon>Polyporales</taxon>
        <taxon>Steccherinaceae</taxon>
        <taxon>Antrodiella</taxon>
    </lineage>
</organism>
<feature type="compositionally biased region" description="Pro residues" evidence="1">
    <location>
        <begin position="130"/>
        <end position="144"/>
    </location>
</feature>
<evidence type="ECO:0008006" key="4">
    <source>
        <dbReference type="Google" id="ProtNLM"/>
    </source>
</evidence>
<dbReference type="AlphaFoldDB" id="A0A4S4LWT3"/>
<dbReference type="Proteomes" id="UP000308730">
    <property type="component" value="Unassembled WGS sequence"/>
</dbReference>
<evidence type="ECO:0000313" key="2">
    <source>
        <dbReference type="EMBL" id="THH16627.1"/>
    </source>
</evidence>
<dbReference type="InterPro" id="IPR041078">
    <property type="entry name" value="Plavaka"/>
</dbReference>
<accession>A0A4S4LWT3</accession>
<feature type="compositionally biased region" description="Acidic residues" evidence="1">
    <location>
        <begin position="53"/>
        <end position="70"/>
    </location>
</feature>
<evidence type="ECO:0000313" key="3">
    <source>
        <dbReference type="Proteomes" id="UP000308730"/>
    </source>
</evidence>
<feature type="region of interest" description="Disordered" evidence="1">
    <location>
        <begin position="39"/>
        <end position="157"/>
    </location>
</feature>
<dbReference type="OrthoDB" id="3252362at2759"/>
<feature type="non-terminal residue" evidence="2">
    <location>
        <position position="892"/>
    </location>
</feature>
<comment type="caution">
    <text evidence="2">The sequence shown here is derived from an EMBL/GenBank/DDBJ whole genome shotgun (WGS) entry which is preliminary data.</text>
</comment>
<reference evidence="2 3" key="1">
    <citation type="submission" date="2019-02" db="EMBL/GenBank/DDBJ databases">
        <title>Genome sequencing of the rare red list fungi Antrodiella citrinella (Flaviporus citrinellus).</title>
        <authorList>
            <person name="Buettner E."/>
            <person name="Kellner H."/>
        </authorList>
    </citation>
    <scope>NUCLEOTIDE SEQUENCE [LARGE SCALE GENOMIC DNA]</scope>
    <source>
        <strain evidence="2 3">DSM 108506</strain>
    </source>
</reference>
<dbReference type="EMBL" id="SGPM01000717">
    <property type="protein sequence ID" value="THH16627.1"/>
    <property type="molecule type" value="Genomic_DNA"/>
</dbReference>
<sequence>MPYCSGCDREFRHSGYANHLAQTKNPRCLTEHRRQFNEALPGVFEEARHGGLDEEDEDEDEDGDDEDEVEAAQFGGAFFDDEDLAMGGEILDEEVEGAGSADEEDDDDEDEDDDDDDENGNIDYDNGPGLEPPPDPAPLGPPPINNEDDEDISPPTGRTHIEQALRQEVHVRHFPSPRAGESLKKTDPTFGTYNRDINSGGEGNNTFAPFESERDFQIARWAKMRGPGSTAFDELLKIPGVREDLGLSFKNTREINKVIDEKLPSSRPRFRCKEVLVAGEVFDVYYRDALQCVKALYGDPNFAADLIYTPEQHYADADQTVRMYHDMHTGKWWWDTQKVVEQATPGATIVPVIISSDKTRLTQFKGKSAYPVYMTIGNLPKDIRRKPSQQGQILLAYLPTTSLPHIKNKAARRRTVANLYHACMRKILSSIKEPGDTGVQMASGDGVVRRCHPIFAAHVGDYPEQVLVTGVKYGECPCCDVPRDELGDDHDIQYPFRDLNAAMNALNIADSYLRSQACSDLRIKPIYQPYWLDLPYANIFFSITPDILHQLYQGVVKHLISWVKTAYSQNEIDARCRRLPPGHHVRVFTKGISSLYQLTGREHADICRILLGLIIDMPLPGGASPARLVRAVRAVLDFLYLAQYPVHTEHTLALLDDALDRFHANKGIFEDLGVRESWGIPKLHFLKHYARLIRRLGTADNFNTEYTERLHIDMAKDAYEATNSKDEFPQMTLWLERREKIFRHEKFIAWCLAGRPPSTSSRLVDMQPPPDRIKMTKHPSKKLVRFEALANDYGAPFFVDALARYTVSHCHPEYSNAQVDAASDFDFPFRSVSVYHKAKFWLGDVNFHRLSSDEFDVVHATPSRRTKRGRIVDGQFDTVLVNDGDGMYIGVA</sequence>
<proteinExistence type="predicted"/>
<keyword evidence="3" id="KW-1185">Reference proteome</keyword>
<dbReference type="Pfam" id="PF18759">
    <property type="entry name" value="Plavaka"/>
    <property type="match status" value="1"/>
</dbReference>
<gene>
    <name evidence="2" type="ORF">EUX98_g9270</name>
</gene>
<feature type="compositionally biased region" description="Acidic residues" evidence="1">
    <location>
        <begin position="79"/>
        <end position="120"/>
    </location>
</feature>
<evidence type="ECO:0000256" key="1">
    <source>
        <dbReference type="SAM" id="MobiDB-lite"/>
    </source>
</evidence>
<name>A0A4S4LWT3_9APHY</name>